<gene>
    <name evidence="2" type="ORF">BST86_06210</name>
</gene>
<accession>A0A2S9WTA7</accession>
<dbReference type="CDD" id="cd16279">
    <property type="entry name" value="metallo-hydrolase-like_MBL-fold"/>
    <property type="match status" value="1"/>
</dbReference>
<feature type="domain" description="Metallo-beta-lactamase" evidence="1">
    <location>
        <begin position="36"/>
        <end position="225"/>
    </location>
</feature>
<reference evidence="2 3" key="1">
    <citation type="submission" date="2016-11" db="EMBL/GenBank/DDBJ databases">
        <title>Trade-off between light-utilization and light-protection in marine flavobacteria.</title>
        <authorList>
            <person name="Kumagai Y."/>
        </authorList>
    </citation>
    <scope>NUCLEOTIDE SEQUENCE [LARGE SCALE GENOMIC DNA]</scope>
    <source>
        <strain evidence="2 3">JCM 17109</strain>
    </source>
</reference>
<dbReference type="PANTHER" id="PTHR42663">
    <property type="entry name" value="HYDROLASE C777.06C-RELATED-RELATED"/>
    <property type="match status" value="1"/>
</dbReference>
<dbReference type="PANTHER" id="PTHR42663:SF6">
    <property type="entry name" value="HYDROLASE C777.06C-RELATED"/>
    <property type="match status" value="1"/>
</dbReference>
<name>A0A2S9WTA7_9FLAO</name>
<dbReference type="Gene3D" id="3.60.15.10">
    <property type="entry name" value="Ribonuclease Z/Hydroxyacylglutathione hydrolase-like"/>
    <property type="match status" value="1"/>
</dbReference>
<evidence type="ECO:0000259" key="1">
    <source>
        <dbReference type="SMART" id="SM00849"/>
    </source>
</evidence>
<dbReference type="SMART" id="SM00849">
    <property type="entry name" value="Lactamase_B"/>
    <property type="match status" value="1"/>
</dbReference>
<protein>
    <submittedName>
        <fullName evidence="2">MBL fold metallo-hydrolase</fullName>
    </submittedName>
</protein>
<evidence type="ECO:0000313" key="3">
    <source>
        <dbReference type="Proteomes" id="UP000239532"/>
    </source>
</evidence>
<keyword evidence="3" id="KW-1185">Reference proteome</keyword>
<dbReference type="AlphaFoldDB" id="A0A2S9WTA7"/>
<dbReference type="RefSeq" id="WP_105982520.1">
    <property type="nucleotide sequence ID" value="NZ_MQUC01000003.1"/>
</dbReference>
<dbReference type="InterPro" id="IPR001279">
    <property type="entry name" value="Metallo-B-lactamas"/>
</dbReference>
<keyword evidence="2" id="KW-0378">Hydrolase</keyword>
<evidence type="ECO:0000313" key="2">
    <source>
        <dbReference type="EMBL" id="PRP66721.1"/>
    </source>
</evidence>
<dbReference type="SUPFAM" id="SSF56281">
    <property type="entry name" value="Metallo-hydrolase/oxidoreductase"/>
    <property type="match status" value="1"/>
</dbReference>
<dbReference type="GO" id="GO:0016787">
    <property type="term" value="F:hydrolase activity"/>
    <property type="evidence" value="ECO:0007669"/>
    <property type="project" value="UniProtKB-KW"/>
</dbReference>
<organism evidence="2 3">
    <name type="scientific">Nonlabens agnitus</name>
    <dbReference type="NCBI Taxonomy" id="870484"/>
    <lineage>
        <taxon>Bacteria</taxon>
        <taxon>Pseudomonadati</taxon>
        <taxon>Bacteroidota</taxon>
        <taxon>Flavobacteriia</taxon>
        <taxon>Flavobacteriales</taxon>
        <taxon>Flavobacteriaceae</taxon>
        <taxon>Nonlabens</taxon>
    </lineage>
</organism>
<dbReference type="EMBL" id="MQUC01000003">
    <property type="protein sequence ID" value="PRP66721.1"/>
    <property type="molecule type" value="Genomic_DNA"/>
</dbReference>
<dbReference type="Proteomes" id="UP000239532">
    <property type="component" value="Unassembled WGS sequence"/>
</dbReference>
<dbReference type="OrthoDB" id="9781189at2"/>
<sequence>MKVKLTILGTGTSQGIPVIGSDHPVCLSTDPRDTRLRVSAAIEVDDKRFIIDCGPDFRQQMLTNRINHFDALLFTHEHADHTAGLDDLRPFFFRQGAIQCYMSQRVQESLEDRFSYMFKEEDKYPGVADLDIHLFDTDDLIIDGVIIKPILASHGFIPVHGFRIGDVAYMTDVKTIEAEEKEKLKNLDILVINALRYEPHKTHLNVEEALALVEELQPKRTYFTHISFHLGFHAEVEKKLSENVFLAYDTLQLTSHS</sequence>
<proteinExistence type="predicted"/>
<comment type="caution">
    <text evidence="2">The sequence shown here is derived from an EMBL/GenBank/DDBJ whole genome shotgun (WGS) entry which is preliminary data.</text>
</comment>
<dbReference type="InterPro" id="IPR036866">
    <property type="entry name" value="RibonucZ/Hydroxyglut_hydro"/>
</dbReference>
<dbReference type="Pfam" id="PF12706">
    <property type="entry name" value="Lactamase_B_2"/>
    <property type="match status" value="1"/>
</dbReference>